<gene>
    <name evidence="5" type="ORF">FB192DRAFT_1377288</name>
</gene>
<comment type="caution">
    <text evidence="5">The sequence shown here is derived from an EMBL/GenBank/DDBJ whole genome shotgun (WGS) entry which is preliminary data.</text>
</comment>
<evidence type="ECO:0000256" key="3">
    <source>
        <dbReference type="RuleBase" id="RU003651"/>
    </source>
</evidence>
<dbReference type="InterPro" id="IPR041569">
    <property type="entry name" value="AAA_lid_3"/>
</dbReference>
<feature type="domain" description="AAA+ ATPase" evidence="4">
    <location>
        <begin position="66"/>
        <end position="199"/>
    </location>
</feature>
<dbReference type="SUPFAM" id="SSF52540">
    <property type="entry name" value="P-loop containing nucleoside triphosphate hydrolases"/>
    <property type="match status" value="2"/>
</dbReference>
<dbReference type="PANTHER" id="PTHR23077">
    <property type="entry name" value="AAA-FAMILY ATPASE"/>
    <property type="match status" value="1"/>
</dbReference>
<comment type="similarity">
    <text evidence="3">Belongs to the AAA ATPase family.</text>
</comment>
<feature type="domain" description="AAA+ ATPase" evidence="4">
    <location>
        <begin position="323"/>
        <end position="468"/>
    </location>
</feature>
<dbReference type="InterPro" id="IPR003959">
    <property type="entry name" value="ATPase_AAA_core"/>
</dbReference>
<keyword evidence="5" id="KW-0378">Hydrolase</keyword>
<dbReference type="Gene3D" id="3.40.50.300">
    <property type="entry name" value="P-loop containing nucleotide triphosphate hydrolases"/>
    <property type="match status" value="2"/>
</dbReference>
<reference evidence="5 6" key="1">
    <citation type="submission" date="2019-09" db="EMBL/GenBank/DDBJ databases">
        <authorList>
            <consortium name="DOE Joint Genome Institute"/>
            <person name="Mondo S.J."/>
            <person name="Navarro-Mendoza M.I."/>
            <person name="Perez-Arques C."/>
            <person name="Panchal S."/>
            <person name="Nicolas F.E."/>
            <person name="Ganguly P."/>
            <person name="Pangilinan J."/>
            <person name="Grigoriev I."/>
            <person name="Heitman J."/>
            <person name="Sanya K."/>
            <person name="Garre V."/>
        </authorList>
    </citation>
    <scope>NUCLEOTIDE SEQUENCE [LARGE SCALE GENOMIC DNA]</scope>
    <source>
        <strain evidence="5 6">MU402</strain>
    </source>
</reference>
<proteinExistence type="inferred from homology"/>
<keyword evidence="1 3" id="KW-0547">Nucleotide-binding</keyword>
<dbReference type="InterPro" id="IPR050168">
    <property type="entry name" value="AAA_ATPase_domain"/>
</dbReference>
<accession>A0A8H4BJ15</accession>
<evidence type="ECO:0000256" key="1">
    <source>
        <dbReference type="ARBA" id="ARBA00022741"/>
    </source>
</evidence>
<dbReference type="GO" id="GO:0005524">
    <property type="term" value="F:ATP binding"/>
    <property type="evidence" value="ECO:0007669"/>
    <property type="project" value="UniProtKB-KW"/>
</dbReference>
<dbReference type="SMART" id="SM00382">
    <property type="entry name" value="AAA"/>
    <property type="match status" value="2"/>
</dbReference>
<dbReference type="Gene3D" id="1.10.8.60">
    <property type="match status" value="2"/>
</dbReference>
<evidence type="ECO:0000313" key="6">
    <source>
        <dbReference type="Proteomes" id="UP000469890"/>
    </source>
</evidence>
<protein>
    <submittedName>
        <fullName evidence="5">P-loop containing nucleoside triphosphate hydrolase protein</fullName>
    </submittedName>
</protein>
<dbReference type="Proteomes" id="UP000469890">
    <property type="component" value="Unassembled WGS sequence"/>
</dbReference>
<organism evidence="5 6">
    <name type="scientific">Mucor circinelloides f. lusitanicus</name>
    <name type="common">Mucor racemosus var. lusitanicus</name>
    <dbReference type="NCBI Taxonomy" id="29924"/>
    <lineage>
        <taxon>Eukaryota</taxon>
        <taxon>Fungi</taxon>
        <taxon>Fungi incertae sedis</taxon>
        <taxon>Mucoromycota</taxon>
        <taxon>Mucoromycotina</taxon>
        <taxon>Mucoromycetes</taxon>
        <taxon>Mucorales</taxon>
        <taxon>Mucorineae</taxon>
        <taxon>Mucoraceae</taxon>
        <taxon>Mucor</taxon>
    </lineage>
</organism>
<dbReference type="Pfam" id="PF00004">
    <property type="entry name" value="AAA"/>
    <property type="match status" value="2"/>
</dbReference>
<dbReference type="PANTHER" id="PTHR23077:SF27">
    <property type="entry name" value="ATPASE FAMILY GENE 2 PROTEIN HOMOLOG A"/>
    <property type="match status" value="1"/>
</dbReference>
<keyword evidence="2 3" id="KW-0067">ATP-binding</keyword>
<dbReference type="EMBL" id="JAAECE010000004">
    <property type="protein sequence ID" value="KAF1802286.1"/>
    <property type="molecule type" value="Genomic_DNA"/>
</dbReference>
<dbReference type="Pfam" id="PF17862">
    <property type="entry name" value="AAA_lid_3"/>
    <property type="match status" value="2"/>
</dbReference>
<evidence type="ECO:0000256" key="2">
    <source>
        <dbReference type="ARBA" id="ARBA00022840"/>
    </source>
</evidence>
<dbReference type="InterPro" id="IPR003593">
    <property type="entry name" value="AAA+_ATPase"/>
</dbReference>
<dbReference type="InterPro" id="IPR003960">
    <property type="entry name" value="ATPase_AAA_CS"/>
</dbReference>
<dbReference type="GO" id="GO:0005737">
    <property type="term" value="C:cytoplasm"/>
    <property type="evidence" value="ECO:0007669"/>
    <property type="project" value="TreeGrafter"/>
</dbReference>
<dbReference type="FunFam" id="3.40.50.300:FF:001921">
    <property type="entry name" value="AAA ATPase domain-containing protein"/>
    <property type="match status" value="1"/>
</dbReference>
<evidence type="ECO:0000259" key="4">
    <source>
        <dbReference type="SMART" id="SM00382"/>
    </source>
</evidence>
<dbReference type="InterPro" id="IPR027417">
    <property type="entry name" value="P-loop_NTPase"/>
</dbReference>
<dbReference type="PROSITE" id="PS00674">
    <property type="entry name" value="AAA"/>
    <property type="match status" value="1"/>
</dbReference>
<name>A0A8H4BJ15_MUCCL</name>
<dbReference type="GO" id="GO:0016887">
    <property type="term" value="F:ATP hydrolysis activity"/>
    <property type="evidence" value="ECO:0007669"/>
    <property type="project" value="InterPro"/>
</dbReference>
<sequence>MVVTLFGRKNSTEKIYKKATSTQQSTALSTMDHWSNQVASDIGGCQPLIEHIVERVTLSQASHSNGSKGLILYGKPGTGKTILAKTIAQHSNLPYYILNGPDIFQTEEGVSESALFDFFNQAKRHAMSLLILDEIDMIAGKWTSKKSDLDMRLSSMLMSCIDNVSNAYVIGMTSRLHAIEPAFLRSGRLDDLQEIIINTPEQRYAILSIITQNLPFASDAERQDMLRQVARQTHGFVPSDLQSLTSQAILLLMKQQEHHITLSHFKHALTIVKPSNLNEFSSSIPDITFKDVYGMDDIIQEIKTSVIQPFHHPERYIELGISPPKGILLHGPTGVGKTMLCSALAAEAGVNFMLVESSQIRSKVVGESEKGIAKLFSQARANSPCILFIDQIDMLLPKRGTSHSSENTSDRIVTGFLTEMDGLLTKSRSKGAHIDLLVVAATNRIDAIDPAVLRPGRFDEHIYIPLPDDKQRLQIIQGISSRMPIDLSQQELDDLVKRTLNWSGAQLDNLFREAAMASLRESVANTKIEFSHVLASM</sequence>
<evidence type="ECO:0000313" key="5">
    <source>
        <dbReference type="EMBL" id="KAF1802286.1"/>
    </source>
</evidence>
<dbReference type="AlphaFoldDB" id="A0A8H4BJ15"/>